<evidence type="ECO:0000259" key="4">
    <source>
        <dbReference type="SMART" id="SM00331"/>
    </source>
</evidence>
<feature type="transmembrane region" description="Helical" evidence="3">
    <location>
        <begin position="142"/>
        <end position="163"/>
    </location>
</feature>
<organism evidence="5 6">
    <name type="scientific">Streptomyces viridosporus T7A</name>
    <dbReference type="NCBI Taxonomy" id="665577"/>
    <lineage>
        <taxon>Bacteria</taxon>
        <taxon>Bacillati</taxon>
        <taxon>Actinomycetota</taxon>
        <taxon>Actinomycetes</taxon>
        <taxon>Kitasatosporales</taxon>
        <taxon>Streptomycetaceae</taxon>
        <taxon>Streptomyces</taxon>
    </lineage>
</organism>
<keyword evidence="3" id="KW-0812">Transmembrane</keyword>
<evidence type="ECO:0000256" key="1">
    <source>
        <dbReference type="ARBA" id="ARBA00022801"/>
    </source>
</evidence>
<feature type="region of interest" description="Disordered" evidence="2">
    <location>
        <begin position="420"/>
        <end position="439"/>
    </location>
</feature>
<protein>
    <submittedName>
        <fullName evidence="5">Serine/threonine-protein phosphatase</fullName>
    </submittedName>
</protein>
<feature type="domain" description="PPM-type phosphatase" evidence="4">
    <location>
        <begin position="194"/>
        <end position="414"/>
    </location>
</feature>
<feature type="region of interest" description="Disordered" evidence="2">
    <location>
        <begin position="43"/>
        <end position="62"/>
    </location>
</feature>
<evidence type="ECO:0000313" key="5">
    <source>
        <dbReference type="EMBL" id="QEU83918.1"/>
    </source>
</evidence>
<evidence type="ECO:0000256" key="2">
    <source>
        <dbReference type="SAM" id="MobiDB-lite"/>
    </source>
</evidence>
<dbReference type="InterPro" id="IPR036457">
    <property type="entry name" value="PPM-type-like_dom_sf"/>
</dbReference>
<feature type="compositionally biased region" description="Basic and acidic residues" evidence="2">
    <location>
        <begin position="429"/>
        <end position="439"/>
    </location>
</feature>
<dbReference type="InterPro" id="IPR001932">
    <property type="entry name" value="PPM-type_phosphatase-like_dom"/>
</dbReference>
<dbReference type="InterPro" id="IPR052016">
    <property type="entry name" value="Bact_Sigma-Reg"/>
</dbReference>
<evidence type="ECO:0000313" key="6">
    <source>
        <dbReference type="Proteomes" id="UP000327143"/>
    </source>
</evidence>
<dbReference type="EMBL" id="CP023700">
    <property type="protein sequence ID" value="QEU83918.1"/>
    <property type="molecule type" value="Genomic_DNA"/>
</dbReference>
<accession>A0ABX6A9U0</accession>
<evidence type="ECO:0000256" key="3">
    <source>
        <dbReference type="SAM" id="Phobius"/>
    </source>
</evidence>
<feature type="compositionally biased region" description="Basic and acidic residues" evidence="2">
    <location>
        <begin position="43"/>
        <end position="55"/>
    </location>
</feature>
<dbReference type="SMART" id="SM00331">
    <property type="entry name" value="PP2C_SIG"/>
    <property type="match status" value="1"/>
</dbReference>
<keyword evidence="3" id="KW-1133">Transmembrane helix</keyword>
<dbReference type="PANTHER" id="PTHR43156:SF2">
    <property type="entry name" value="STAGE II SPORULATION PROTEIN E"/>
    <property type="match status" value="1"/>
</dbReference>
<dbReference type="Proteomes" id="UP000327143">
    <property type="component" value="Chromosome"/>
</dbReference>
<reference evidence="5 6" key="1">
    <citation type="submission" date="2017-09" db="EMBL/GenBank/DDBJ databases">
        <authorList>
            <person name="Lee N."/>
            <person name="Cho B.-K."/>
        </authorList>
    </citation>
    <scope>NUCLEOTIDE SEQUENCE [LARGE SCALE GENOMIC DNA]</scope>
    <source>
        <strain evidence="5 6">ATCC 39115</strain>
    </source>
</reference>
<sequence length="439" mass="46884">MPLQAARPPHHMGHGLNDELIVQGSADRGAPVAVVGDAAETETRILSRNTPERRRMGPTRASPPRERRWFRWLPAALILGVFVLDLLAPRGVRVFILLAAAPVLVAPWFSLTGTIATGGAALLAAVVLPLVKGRTPFSIDDVFPFSTFVTLTFLAAVVNRLLARERQQLKTAREVAEAVQRAVLPSPPGRIGPLAVAARYEAAAREAAIGGDLYAIHSTPYGIRLMIADVLGKGLGAIRTVNALLGTFHEATLRIPDLPGVVRCLEERIHETNAAENGREAERFVTAVIAELSTDGSTLHVVNRGHPAPLLLHHGRARPLEPGVPSLPLGLADLGGPDVPVDRYALPEGAVLVLFTDGVVEARDHRGVFYDPAPRLSRPLPPDPDRVLDALLADLYRYAAGHLDDDIALLAIGLPHDASDAPGKAPAVHRAEADDSRCA</sequence>
<proteinExistence type="predicted"/>
<gene>
    <name evidence="5" type="ORF">CP969_03885</name>
</gene>
<keyword evidence="3" id="KW-0472">Membrane</keyword>
<keyword evidence="6" id="KW-1185">Reference proteome</keyword>
<feature type="transmembrane region" description="Helical" evidence="3">
    <location>
        <begin position="95"/>
        <end position="122"/>
    </location>
</feature>
<feature type="transmembrane region" description="Helical" evidence="3">
    <location>
        <begin position="69"/>
        <end position="88"/>
    </location>
</feature>
<keyword evidence="1" id="KW-0378">Hydrolase</keyword>
<dbReference type="Pfam" id="PF07228">
    <property type="entry name" value="SpoIIE"/>
    <property type="match status" value="1"/>
</dbReference>
<dbReference type="Gene3D" id="3.60.40.10">
    <property type="entry name" value="PPM-type phosphatase domain"/>
    <property type="match status" value="1"/>
</dbReference>
<dbReference type="PANTHER" id="PTHR43156">
    <property type="entry name" value="STAGE II SPORULATION PROTEIN E-RELATED"/>
    <property type="match status" value="1"/>
</dbReference>
<dbReference type="SUPFAM" id="SSF81606">
    <property type="entry name" value="PP2C-like"/>
    <property type="match status" value="1"/>
</dbReference>
<name>A0ABX6A9U0_STRVD</name>